<name>A0ABY6CFW9_9HYPH</name>
<reference evidence="1 2" key="1">
    <citation type="submission" date="2022-09" db="EMBL/GenBank/DDBJ databases">
        <title>Interaction between co-microsymbionts with complementary sets of symbiotic genes in legume-rhizobium systems.</title>
        <authorList>
            <person name="Safronova V."/>
            <person name="Sazanova A."/>
            <person name="Afonin A."/>
            <person name="Chirak E."/>
        </authorList>
    </citation>
    <scope>NUCLEOTIDE SEQUENCE [LARGE SCALE GENOMIC DNA]</scope>
    <source>
        <strain evidence="1 2">A18/4-1</strain>
    </source>
</reference>
<sequence>MTTPNDLSDKALAVFAFAVYHQLGSGDAVTAIVAADDAGHRVDPEAVAELERYELAQRHDGKITFTPAGQLILSQILDRIRGRY</sequence>
<evidence type="ECO:0000313" key="1">
    <source>
        <dbReference type="EMBL" id="UXN71134.1"/>
    </source>
</evidence>
<protein>
    <submittedName>
        <fullName evidence="1">Uncharacterized protein</fullName>
    </submittedName>
</protein>
<proteinExistence type="predicted"/>
<dbReference type="RefSeq" id="WP_262170541.1">
    <property type="nucleotide sequence ID" value="NZ_CP104965.1"/>
</dbReference>
<dbReference type="EMBL" id="CP104965">
    <property type="protein sequence ID" value="UXN71134.1"/>
    <property type="molecule type" value="Genomic_DNA"/>
</dbReference>
<organism evidence="1 2">
    <name type="scientific">Devosia neptuniae</name>
    <dbReference type="NCBI Taxonomy" id="191302"/>
    <lineage>
        <taxon>Bacteria</taxon>
        <taxon>Pseudomonadati</taxon>
        <taxon>Pseudomonadota</taxon>
        <taxon>Alphaproteobacteria</taxon>
        <taxon>Hyphomicrobiales</taxon>
        <taxon>Devosiaceae</taxon>
        <taxon>Devosia</taxon>
    </lineage>
</organism>
<evidence type="ECO:0000313" key="2">
    <source>
        <dbReference type="Proteomes" id="UP001061862"/>
    </source>
</evidence>
<dbReference type="Proteomes" id="UP001061862">
    <property type="component" value="Chromosome"/>
</dbReference>
<accession>A0ABY6CFW9</accession>
<keyword evidence="2" id="KW-1185">Reference proteome</keyword>
<gene>
    <name evidence="1" type="ORF">N8A98_08100</name>
</gene>